<dbReference type="InterPro" id="IPR013525">
    <property type="entry name" value="ABC2_TM"/>
</dbReference>
<dbReference type="PROSITE" id="PS51012">
    <property type="entry name" value="ABC_TM2"/>
    <property type="match status" value="1"/>
</dbReference>
<evidence type="ECO:0000256" key="3">
    <source>
        <dbReference type="ARBA" id="ARBA00022448"/>
    </source>
</evidence>
<dbReference type="GO" id="GO:0140359">
    <property type="term" value="F:ABC-type transporter activity"/>
    <property type="evidence" value="ECO:0007669"/>
    <property type="project" value="InterPro"/>
</dbReference>
<accession>A0A917YMY5</accession>
<comment type="subcellular location">
    <subcellularLocation>
        <location evidence="11">Cell inner membrane</location>
        <topology evidence="11">Multi-pass membrane protein</topology>
    </subcellularLocation>
    <subcellularLocation>
        <location evidence="1">Cell membrane</location>
        <topology evidence="1">Multi-pass membrane protein</topology>
    </subcellularLocation>
</comment>
<protein>
    <recommendedName>
        <fullName evidence="11">Transport permease protein</fullName>
    </recommendedName>
</protein>
<feature type="transmembrane region" description="Helical" evidence="11">
    <location>
        <begin position="135"/>
        <end position="154"/>
    </location>
</feature>
<reference evidence="13 14" key="1">
    <citation type="journal article" date="2014" name="Int. J. Syst. Evol. Microbiol.">
        <title>Complete genome sequence of Corynebacterium casei LMG S-19264T (=DSM 44701T), isolated from a smear-ripened cheese.</title>
        <authorList>
            <consortium name="US DOE Joint Genome Institute (JGI-PGF)"/>
            <person name="Walter F."/>
            <person name="Albersmeier A."/>
            <person name="Kalinowski J."/>
            <person name="Ruckert C."/>
        </authorList>
    </citation>
    <scope>NUCLEOTIDE SEQUENCE [LARGE SCALE GENOMIC DNA]</scope>
    <source>
        <strain evidence="13 14">CGMCC 1.7029</strain>
    </source>
</reference>
<organism evidence="13 14">
    <name type="scientific">Gemmobacter aquaticus</name>
    <dbReference type="NCBI Taxonomy" id="490185"/>
    <lineage>
        <taxon>Bacteria</taxon>
        <taxon>Pseudomonadati</taxon>
        <taxon>Pseudomonadota</taxon>
        <taxon>Alphaproteobacteria</taxon>
        <taxon>Rhodobacterales</taxon>
        <taxon>Paracoccaceae</taxon>
        <taxon>Gemmobacter</taxon>
    </lineage>
</organism>
<evidence type="ECO:0000259" key="12">
    <source>
        <dbReference type="PROSITE" id="PS51012"/>
    </source>
</evidence>
<name>A0A917YMY5_9RHOB</name>
<dbReference type="PRINTS" id="PR00164">
    <property type="entry name" value="ABC2TRNSPORT"/>
</dbReference>
<evidence type="ECO:0000256" key="8">
    <source>
        <dbReference type="ARBA" id="ARBA00022989"/>
    </source>
</evidence>
<feature type="transmembrane region" description="Helical" evidence="11">
    <location>
        <begin position="191"/>
        <end position="209"/>
    </location>
</feature>
<evidence type="ECO:0000256" key="7">
    <source>
        <dbReference type="ARBA" id="ARBA00022903"/>
    </source>
</evidence>
<keyword evidence="9" id="KW-0625">Polysaccharide transport</keyword>
<evidence type="ECO:0000256" key="9">
    <source>
        <dbReference type="ARBA" id="ARBA00023047"/>
    </source>
</evidence>
<keyword evidence="7" id="KW-0972">Capsule biogenesis/degradation</keyword>
<gene>
    <name evidence="13" type="primary">rkpT1</name>
    <name evidence="13" type="ORF">GCM10010991_37140</name>
</gene>
<evidence type="ECO:0000313" key="13">
    <source>
        <dbReference type="EMBL" id="GGO38975.1"/>
    </source>
</evidence>
<dbReference type="GO" id="GO:0043190">
    <property type="term" value="C:ATP-binding cassette (ABC) transporter complex"/>
    <property type="evidence" value="ECO:0007669"/>
    <property type="project" value="InterPro"/>
</dbReference>
<dbReference type="PANTHER" id="PTHR30413">
    <property type="entry name" value="INNER MEMBRANE TRANSPORT PERMEASE"/>
    <property type="match status" value="1"/>
</dbReference>
<dbReference type="OrthoDB" id="8479094at2"/>
<dbReference type="InterPro" id="IPR047817">
    <property type="entry name" value="ABC2_TM_bact-type"/>
</dbReference>
<evidence type="ECO:0000313" key="14">
    <source>
        <dbReference type="Proteomes" id="UP000598196"/>
    </source>
</evidence>
<keyword evidence="14" id="KW-1185">Reference proteome</keyword>
<dbReference type="InterPro" id="IPR000412">
    <property type="entry name" value="ABC_2_transport"/>
</dbReference>
<evidence type="ECO:0000256" key="11">
    <source>
        <dbReference type="RuleBase" id="RU361157"/>
    </source>
</evidence>
<proteinExistence type="inferred from homology"/>
<evidence type="ECO:0000256" key="6">
    <source>
        <dbReference type="ARBA" id="ARBA00022692"/>
    </source>
</evidence>
<keyword evidence="6 11" id="KW-0812">Transmembrane</keyword>
<dbReference type="GO" id="GO:0015920">
    <property type="term" value="P:lipopolysaccharide transport"/>
    <property type="evidence" value="ECO:0007669"/>
    <property type="project" value="TreeGrafter"/>
</dbReference>
<dbReference type="EMBL" id="BMLP01000015">
    <property type="protein sequence ID" value="GGO38975.1"/>
    <property type="molecule type" value="Genomic_DNA"/>
</dbReference>
<keyword evidence="5" id="KW-0762">Sugar transport</keyword>
<evidence type="ECO:0000256" key="10">
    <source>
        <dbReference type="ARBA" id="ARBA00023136"/>
    </source>
</evidence>
<comment type="caution">
    <text evidence="11">Lacks conserved residue(s) required for the propagation of feature annotation.</text>
</comment>
<keyword evidence="4 11" id="KW-1003">Cell membrane</keyword>
<keyword evidence="3 11" id="KW-0813">Transport</keyword>
<sequence>MPESPLPALPADPPRTARPHRRRFASGRVILALMLREMSTSYGRTPGGYIWALLEPLGGILILSIGFSLLVRSPPLGTSFILFYATGLMPFDLFRKVSMTTAKSLRFSRQLLAYPAVSWIDALLARFLLNTLTGVTVSYILLSAILIFGGSRSVVDIWPVLTAMSLAALLGLGVGSVNAVLMGFYPTWESIWAIITRPLFIVSGILLLYEHAPNTLQDILWWNPLLHIVGEMRSGFYPMYDANYVSLVYVLLLSMALLAFGLLLLRRFHREILDD</sequence>
<feature type="transmembrane region" description="Helical" evidence="11">
    <location>
        <begin position="246"/>
        <end position="265"/>
    </location>
</feature>
<dbReference type="RefSeq" id="WP_146284713.1">
    <property type="nucleotide sequence ID" value="NZ_BMLP01000015.1"/>
</dbReference>
<evidence type="ECO:0000256" key="5">
    <source>
        <dbReference type="ARBA" id="ARBA00022597"/>
    </source>
</evidence>
<evidence type="ECO:0000256" key="1">
    <source>
        <dbReference type="ARBA" id="ARBA00004651"/>
    </source>
</evidence>
<evidence type="ECO:0000256" key="2">
    <source>
        <dbReference type="ARBA" id="ARBA00007783"/>
    </source>
</evidence>
<dbReference type="Proteomes" id="UP000598196">
    <property type="component" value="Unassembled WGS sequence"/>
</dbReference>
<comment type="caution">
    <text evidence="13">The sequence shown here is derived from an EMBL/GenBank/DDBJ whole genome shotgun (WGS) entry which is preliminary data.</text>
</comment>
<dbReference type="PANTHER" id="PTHR30413:SF10">
    <property type="entry name" value="CAPSULE POLYSACCHARIDE EXPORT INNER-MEMBRANE PROTEIN CTRC"/>
    <property type="match status" value="1"/>
</dbReference>
<keyword evidence="10 11" id="KW-0472">Membrane</keyword>
<evidence type="ECO:0000256" key="4">
    <source>
        <dbReference type="ARBA" id="ARBA00022475"/>
    </source>
</evidence>
<dbReference type="Pfam" id="PF01061">
    <property type="entry name" value="ABC2_membrane"/>
    <property type="match status" value="1"/>
</dbReference>
<dbReference type="GO" id="GO:0015774">
    <property type="term" value="P:polysaccharide transport"/>
    <property type="evidence" value="ECO:0007669"/>
    <property type="project" value="UniProtKB-KW"/>
</dbReference>
<keyword evidence="8 11" id="KW-1133">Transmembrane helix</keyword>
<comment type="similarity">
    <text evidence="2 11">Belongs to the ABC-2 integral membrane protein family.</text>
</comment>
<feature type="domain" description="ABC transmembrane type-2" evidence="12">
    <location>
        <begin position="47"/>
        <end position="268"/>
    </location>
</feature>
<feature type="transmembrane region" description="Helical" evidence="11">
    <location>
        <begin position="48"/>
        <end position="69"/>
    </location>
</feature>
<feature type="transmembrane region" description="Helical" evidence="11">
    <location>
        <begin position="166"/>
        <end position="185"/>
    </location>
</feature>
<dbReference type="AlphaFoldDB" id="A0A917YMY5"/>